<evidence type="ECO:0000313" key="3">
    <source>
        <dbReference type="Proteomes" id="UP001211065"/>
    </source>
</evidence>
<dbReference type="PROSITE" id="PS51257">
    <property type="entry name" value="PROKAR_LIPOPROTEIN"/>
    <property type="match status" value="1"/>
</dbReference>
<feature type="transmembrane region" description="Helical" evidence="1">
    <location>
        <begin position="12"/>
        <end position="30"/>
    </location>
</feature>
<gene>
    <name evidence="2" type="ORF">HK099_006764</name>
</gene>
<reference evidence="2" key="1">
    <citation type="submission" date="2020-05" db="EMBL/GenBank/DDBJ databases">
        <title>Phylogenomic resolution of chytrid fungi.</title>
        <authorList>
            <person name="Stajich J.E."/>
            <person name="Amses K."/>
            <person name="Simmons R."/>
            <person name="Seto K."/>
            <person name="Myers J."/>
            <person name="Bonds A."/>
            <person name="Quandt C.A."/>
            <person name="Barry K."/>
            <person name="Liu P."/>
            <person name="Grigoriev I."/>
            <person name="Longcore J.E."/>
            <person name="James T.Y."/>
        </authorList>
    </citation>
    <scope>NUCLEOTIDE SEQUENCE</scope>
    <source>
        <strain evidence="2">JEL0476</strain>
    </source>
</reference>
<proteinExistence type="predicted"/>
<dbReference type="EMBL" id="JADGJW010000601">
    <property type="protein sequence ID" value="KAJ3214662.1"/>
    <property type="molecule type" value="Genomic_DNA"/>
</dbReference>
<accession>A0AAD5U0V2</accession>
<dbReference type="AlphaFoldDB" id="A0AAD5U0V2"/>
<keyword evidence="1" id="KW-1133">Transmembrane helix</keyword>
<feature type="transmembrane region" description="Helical" evidence="1">
    <location>
        <begin position="42"/>
        <end position="64"/>
    </location>
</feature>
<comment type="caution">
    <text evidence="2">The sequence shown here is derived from an EMBL/GenBank/DDBJ whole genome shotgun (WGS) entry which is preliminary data.</text>
</comment>
<evidence type="ECO:0000256" key="1">
    <source>
        <dbReference type="SAM" id="Phobius"/>
    </source>
</evidence>
<keyword evidence="1" id="KW-0472">Membrane</keyword>
<organism evidence="2 3">
    <name type="scientific">Clydaea vesicula</name>
    <dbReference type="NCBI Taxonomy" id="447962"/>
    <lineage>
        <taxon>Eukaryota</taxon>
        <taxon>Fungi</taxon>
        <taxon>Fungi incertae sedis</taxon>
        <taxon>Chytridiomycota</taxon>
        <taxon>Chytridiomycota incertae sedis</taxon>
        <taxon>Chytridiomycetes</taxon>
        <taxon>Lobulomycetales</taxon>
        <taxon>Lobulomycetaceae</taxon>
        <taxon>Clydaea</taxon>
    </lineage>
</organism>
<keyword evidence="1" id="KW-0812">Transmembrane</keyword>
<evidence type="ECO:0000313" key="2">
    <source>
        <dbReference type="EMBL" id="KAJ3214662.1"/>
    </source>
</evidence>
<sequence>MTKFFGFAFSQFVSGALVSCIIPSILVYIPNFYIKEEYGKRIVLIFSIGDFCGGLFGNLFSVLIGKLDLNHDNLKSWKM</sequence>
<protein>
    <submittedName>
        <fullName evidence="2">Uncharacterized protein</fullName>
    </submittedName>
</protein>
<keyword evidence="3" id="KW-1185">Reference proteome</keyword>
<dbReference type="Proteomes" id="UP001211065">
    <property type="component" value="Unassembled WGS sequence"/>
</dbReference>
<name>A0AAD5U0V2_9FUNG</name>